<evidence type="ECO:0000313" key="9">
    <source>
        <dbReference type="EMBL" id="NDL65282.1"/>
    </source>
</evidence>
<feature type="transmembrane region" description="Helical" evidence="7">
    <location>
        <begin position="427"/>
        <end position="445"/>
    </location>
</feature>
<feature type="transmembrane region" description="Helical" evidence="7">
    <location>
        <begin position="491"/>
        <end position="512"/>
    </location>
</feature>
<evidence type="ECO:0000256" key="4">
    <source>
        <dbReference type="ARBA" id="ARBA00022989"/>
    </source>
</evidence>
<keyword evidence="5 7" id="KW-0472">Membrane</keyword>
<protein>
    <submittedName>
        <fullName evidence="9">Iron permease</fullName>
    </submittedName>
</protein>
<name>A0A845SPK5_9GAMM</name>
<dbReference type="Proteomes" id="UP000461443">
    <property type="component" value="Unassembled WGS sequence"/>
</dbReference>
<dbReference type="Pfam" id="PF03239">
    <property type="entry name" value="FTR1"/>
    <property type="match status" value="1"/>
</dbReference>
<feature type="transmembrane region" description="Helical" evidence="7">
    <location>
        <begin position="568"/>
        <end position="589"/>
    </location>
</feature>
<dbReference type="AlphaFoldDB" id="A0A845SPK5"/>
<evidence type="ECO:0000256" key="2">
    <source>
        <dbReference type="ARBA" id="ARBA00008333"/>
    </source>
</evidence>
<evidence type="ECO:0000256" key="5">
    <source>
        <dbReference type="ARBA" id="ARBA00023136"/>
    </source>
</evidence>
<feature type="chain" id="PRO_5032811191" evidence="8">
    <location>
        <begin position="25"/>
        <end position="651"/>
    </location>
</feature>
<keyword evidence="3 7" id="KW-0812">Transmembrane</keyword>
<evidence type="ECO:0000256" key="7">
    <source>
        <dbReference type="SAM" id="Phobius"/>
    </source>
</evidence>
<gene>
    <name evidence="9" type="ORF">GRH90_21350</name>
</gene>
<dbReference type="GO" id="GO:0015093">
    <property type="term" value="F:ferrous iron transmembrane transporter activity"/>
    <property type="evidence" value="ECO:0007669"/>
    <property type="project" value="TreeGrafter"/>
</dbReference>
<evidence type="ECO:0000256" key="3">
    <source>
        <dbReference type="ARBA" id="ARBA00022692"/>
    </source>
</evidence>
<keyword evidence="8" id="KW-0732">Signal</keyword>
<feature type="transmembrane region" description="Helical" evidence="7">
    <location>
        <begin position="385"/>
        <end position="412"/>
    </location>
</feature>
<dbReference type="EMBL" id="WUBS01000017">
    <property type="protein sequence ID" value="NDL65282.1"/>
    <property type="molecule type" value="Genomic_DNA"/>
</dbReference>
<dbReference type="PANTHER" id="PTHR31632">
    <property type="entry name" value="IRON TRANSPORTER FTH1"/>
    <property type="match status" value="1"/>
</dbReference>
<organism evidence="9 10">
    <name type="scientific">Acerihabitans arboris</name>
    <dbReference type="NCBI Taxonomy" id="2691583"/>
    <lineage>
        <taxon>Bacteria</taxon>
        <taxon>Pseudomonadati</taxon>
        <taxon>Pseudomonadota</taxon>
        <taxon>Gammaproteobacteria</taxon>
        <taxon>Enterobacterales</taxon>
        <taxon>Pectobacteriaceae</taxon>
        <taxon>Acerihabitans</taxon>
    </lineage>
</organism>
<evidence type="ECO:0000256" key="6">
    <source>
        <dbReference type="SAM" id="MobiDB-lite"/>
    </source>
</evidence>
<evidence type="ECO:0000256" key="8">
    <source>
        <dbReference type="SAM" id="SignalP"/>
    </source>
</evidence>
<proteinExistence type="inferred from homology"/>
<feature type="transmembrane region" description="Helical" evidence="7">
    <location>
        <begin position="620"/>
        <end position="637"/>
    </location>
</feature>
<comment type="similarity">
    <text evidence="2">Belongs to the oxidase-dependent Fe transporter (OFeT) (TC 9.A.10.1) family.</text>
</comment>
<reference evidence="9 10" key="1">
    <citation type="submission" date="2019-12" db="EMBL/GenBank/DDBJ databases">
        <authorList>
            <person name="Lee S.D."/>
        </authorList>
    </citation>
    <scope>NUCLEOTIDE SEQUENCE [LARGE SCALE GENOMIC DNA]</scope>
    <source>
        <strain evidence="9 10">SAP-6</strain>
    </source>
</reference>
<feature type="transmembrane region" description="Helical" evidence="7">
    <location>
        <begin position="457"/>
        <end position="475"/>
    </location>
</feature>
<comment type="caution">
    <text evidence="9">The sequence shown here is derived from an EMBL/GenBank/DDBJ whole genome shotgun (WGS) entry which is preliminary data.</text>
</comment>
<dbReference type="PANTHER" id="PTHR31632:SF2">
    <property type="entry name" value="PLASMA MEMBRANE IRON PERMEASE"/>
    <property type="match status" value="1"/>
</dbReference>
<feature type="region of interest" description="Disordered" evidence="6">
    <location>
        <begin position="241"/>
        <end position="274"/>
    </location>
</feature>
<feature type="transmembrane region" description="Helical" evidence="7">
    <location>
        <begin position="532"/>
        <end position="556"/>
    </location>
</feature>
<evidence type="ECO:0000256" key="1">
    <source>
        <dbReference type="ARBA" id="ARBA00004141"/>
    </source>
</evidence>
<keyword evidence="4 7" id="KW-1133">Transmembrane helix</keyword>
<dbReference type="GO" id="GO:0033573">
    <property type="term" value="C:high-affinity iron permease complex"/>
    <property type="evidence" value="ECO:0007669"/>
    <property type="project" value="InterPro"/>
</dbReference>
<evidence type="ECO:0000313" key="10">
    <source>
        <dbReference type="Proteomes" id="UP000461443"/>
    </source>
</evidence>
<reference evidence="9 10" key="2">
    <citation type="submission" date="2020-02" db="EMBL/GenBank/DDBJ databases">
        <title>The new genus of Enterobacteriales.</title>
        <authorList>
            <person name="Kim I.S."/>
        </authorList>
    </citation>
    <scope>NUCLEOTIDE SEQUENCE [LARGE SCALE GENOMIC DNA]</scope>
    <source>
        <strain evidence="9 10">SAP-6</strain>
    </source>
</reference>
<feature type="signal peptide" evidence="8">
    <location>
        <begin position="1"/>
        <end position="24"/>
    </location>
</feature>
<feature type="compositionally biased region" description="Low complexity" evidence="6">
    <location>
        <begin position="255"/>
        <end position="274"/>
    </location>
</feature>
<sequence length="651" mass="71512">MFTSALKNLICVVIAFLSISFAWAADDYQAWVTDIQGRLDTTAQLYQQQQNDAARREVQMAYFEVFENLEGPIRINISAQKSYQMESGFGEIRRLIGEGRPLAEVQDRINGLKNDLTSVLPALTGGHQLVAAGQHDAYNNTQIALYWQQSFKIIDDLLAEALTQYQAGQYAAASQSVQQAHFQGFKNSEMEMSVRNNRSAQQAAAINQEFIALIALAGKPDQINDLSYGVTQLLQDLEDLLPGLPTTRPEQPVTAPAANAASAPAGAATDGDGQPDADWRQVGNDINTAVAAAIAQYRDGQAKAGMTAIQDAYFDRFEATGMENKIGSRDAAFKSTLEGYFTRLVSLMKAGQPVAQIQEQADALAQNLAKAVDMLGEGGESHWTLLVYSLLIIVREGMEALLIVAAIVAYLVKNKHQDKLPLIRQSVWVALLASVVTAALFQWLFANSGANRELLEGATMMVAVVTLFFMSYWLLSKVEAKRWQAYLEGKLTLSLTTGSLAGLWFTSFLAVYREGAETVLFYYALIGDAANMAGQLSILAGFLIGCVILMLAYLLMRYTVVKLPLKPFFMFTGTFMYVMAFVFAGKGVLELIEGKLFEPTLLKGIPEISWLGIYPYLETLAPQVVLVLAALLALWVMRRRSSTLLPKQEAM</sequence>
<keyword evidence="10" id="KW-1185">Reference proteome</keyword>
<accession>A0A845SPK5</accession>
<dbReference type="InterPro" id="IPR004923">
    <property type="entry name" value="FTR1/Fip1/EfeU"/>
</dbReference>
<comment type="subcellular location">
    <subcellularLocation>
        <location evidence="1">Membrane</location>
        <topology evidence="1">Multi-pass membrane protein</topology>
    </subcellularLocation>
</comment>
<dbReference type="RefSeq" id="WP_162367985.1">
    <property type="nucleotide sequence ID" value="NZ_WUBS01000017.1"/>
</dbReference>